<organism evidence="1">
    <name type="scientific">hydrothermal vent metagenome</name>
    <dbReference type="NCBI Taxonomy" id="652676"/>
    <lineage>
        <taxon>unclassified sequences</taxon>
        <taxon>metagenomes</taxon>
        <taxon>ecological metagenomes</taxon>
    </lineage>
</organism>
<proteinExistence type="predicted"/>
<protein>
    <submittedName>
        <fullName evidence="1">Uncharacterized protein</fullName>
    </submittedName>
</protein>
<sequence length="73" mass="8251">MEQDHIATLQIYMYATMNESKLYQMERCTSRTEDVSVKAEDVATMAKYTLANIQIITKLAGLYLGVATLDLDL</sequence>
<accession>A0A1W1BU98</accession>
<dbReference type="EMBL" id="FPHC01000041">
    <property type="protein sequence ID" value="SFV57047.1"/>
    <property type="molecule type" value="Genomic_DNA"/>
</dbReference>
<dbReference type="AlphaFoldDB" id="A0A1W1BU98"/>
<name>A0A1W1BU98_9ZZZZ</name>
<reference evidence="1" key="1">
    <citation type="submission" date="2016-10" db="EMBL/GenBank/DDBJ databases">
        <authorList>
            <person name="de Groot N.N."/>
        </authorList>
    </citation>
    <scope>NUCLEOTIDE SEQUENCE</scope>
</reference>
<gene>
    <name evidence="1" type="ORF">MNB_SV-6-680</name>
</gene>
<evidence type="ECO:0000313" key="1">
    <source>
        <dbReference type="EMBL" id="SFV57047.1"/>
    </source>
</evidence>